<reference evidence="1 2" key="1">
    <citation type="submission" date="2019-02" db="EMBL/GenBank/DDBJ databases">
        <title>Marinobacter halodurans sp. nov., a marine bacterium isolated from sea tidal flat.</title>
        <authorList>
            <person name="Yoo Y."/>
            <person name="Lee D.W."/>
            <person name="Kim B.S."/>
            <person name="Kim J.-J."/>
        </authorList>
    </citation>
    <scope>NUCLEOTIDE SEQUENCE [LARGE SCALE GENOMIC DNA]</scope>
    <source>
        <strain evidence="1 2">YJ-S3-2</strain>
    </source>
</reference>
<accession>A0ABY1ZMD7</accession>
<organism evidence="1 2">
    <name type="scientific">Marinobacter halodurans</name>
    <dbReference type="NCBI Taxonomy" id="2528979"/>
    <lineage>
        <taxon>Bacteria</taxon>
        <taxon>Pseudomonadati</taxon>
        <taxon>Pseudomonadota</taxon>
        <taxon>Gammaproteobacteria</taxon>
        <taxon>Pseudomonadales</taxon>
        <taxon>Marinobacteraceae</taxon>
        <taxon>Marinobacter</taxon>
    </lineage>
</organism>
<gene>
    <name evidence="1" type="ORF">EZI54_07100</name>
</gene>
<protein>
    <submittedName>
        <fullName evidence="1">Uncharacterized protein</fullName>
    </submittedName>
</protein>
<comment type="caution">
    <text evidence="1">The sequence shown here is derived from an EMBL/GenBank/DDBJ whole genome shotgun (WGS) entry which is preliminary data.</text>
</comment>
<dbReference type="EMBL" id="SJDL01000008">
    <property type="protein sequence ID" value="TBW57418.1"/>
    <property type="molecule type" value="Genomic_DNA"/>
</dbReference>
<proteinExistence type="predicted"/>
<dbReference type="RefSeq" id="WP_131480456.1">
    <property type="nucleotide sequence ID" value="NZ_SJDL01000008.1"/>
</dbReference>
<dbReference type="Proteomes" id="UP000313645">
    <property type="component" value="Unassembled WGS sequence"/>
</dbReference>
<keyword evidence="2" id="KW-1185">Reference proteome</keyword>
<sequence length="123" mass="13654">MGAVIFIGISLILISFYMQARAYKSAAIDFWGDLYNPDEKQVIDWGLIGNLVIPKGGPIISRDYAGICPDTELPVVPIRYDASGRIQVLCGFGSDTIVMGFNLEHQDEQFKSVLRDAIKEDLK</sequence>
<evidence type="ECO:0000313" key="2">
    <source>
        <dbReference type="Proteomes" id="UP000313645"/>
    </source>
</evidence>
<name>A0ABY1ZMD7_9GAMM</name>
<evidence type="ECO:0000313" key="1">
    <source>
        <dbReference type="EMBL" id="TBW57418.1"/>
    </source>
</evidence>